<accession>A0A4R3NLJ4</accession>
<keyword evidence="2" id="KW-0645">Protease</keyword>
<evidence type="ECO:0000259" key="4">
    <source>
        <dbReference type="Pfam" id="PF00675"/>
    </source>
</evidence>
<evidence type="ECO:0000313" key="7">
    <source>
        <dbReference type="Proteomes" id="UP000295097"/>
    </source>
</evidence>
<feature type="chain" id="PRO_5020878111" evidence="3">
    <location>
        <begin position="22"/>
        <end position="939"/>
    </location>
</feature>
<feature type="domain" description="Peptidase M16 C-terminal" evidence="5">
    <location>
        <begin position="670"/>
        <end position="845"/>
    </location>
</feature>
<organism evidence="6 7">
    <name type="scientific">Martelella mediterranea</name>
    <dbReference type="NCBI Taxonomy" id="293089"/>
    <lineage>
        <taxon>Bacteria</taxon>
        <taxon>Pseudomonadati</taxon>
        <taxon>Pseudomonadota</taxon>
        <taxon>Alphaproteobacteria</taxon>
        <taxon>Hyphomicrobiales</taxon>
        <taxon>Aurantimonadaceae</taxon>
        <taxon>Martelella</taxon>
    </lineage>
</organism>
<dbReference type="Gene3D" id="3.30.830.10">
    <property type="entry name" value="Metalloenzyme, LuxS/M16 peptidase-like"/>
    <property type="match status" value="4"/>
</dbReference>
<dbReference type="Pfam" id="PF00675">
    <property type="entry name" value="Peptidase_M16"/>
    <property type="match status" value="2"/>
</dbReference>
<gene>
    <name evidence="6" type="ORF">EDC90_102337</name>
</gene>
<keyword evidence="7" id="KW-1185">Reference proteome</keyword>
<reference evidence="6 7" key="1">
    <citation type="submission" date="2019-03" db="EMBL/GenBank/DDBJ databases">
        <title>Freshwater and sediment microbial communities from various areas in North America, analyzing microbe dynamics in response to fracking.</title>
        <authorList>
            <person name="Lamendella R."/>
        </authorList>
    </citation>
    <scope>NUCLEOTIDE SEQUENCE [LARGE SCALE GENOMIC DNA]</scope>
    <source>
        <strain evidence="6 7">175.2</strain>
    </source>
</reference>
<feature type="signal peptide" evidence="3">
    <location>
        <begin position="1"/>
        <end position="21"/>
    </location>
</feature>
<dbReference type="Pfam" id="PF05193">
    <property type="entry name" value="Peptidase_M16_C"/>
    <property type="match status" value="2"/>
</dbReference>
<dbReference type="InterPro" id="IPR007863">
    <property type="entry name" value="Peptidase_M16_C"/>
</dbReference>
<keyword evidence="3" id="KW-0732">Signal</keyword>
<dbReference type="InterPro" id="IPR011765">
    <property type="entry name" value="Pept_M16_N"/>
</dbReference>
<dbReference type="RefSeq" id="WP_132312733.1">
    <property type="nucleotide sequence ID" value="NZ_SMAR01000023.1"/>
</dbReference>
<evidence type="ECO:0000256" key="1">
    <source>
        <dbReference type="ARBA" id="ARBA00007261"/>
    </source>
</evidence>
<protein>
    <submittedName>
        <fullName evidence="6">Putative Zn-dependent peptidase</fullName>
    </submittedName>
</protein>
<evidence type="ECO:0000256" key="3">
    <source>
        <dbReference type="SAM" id="SignalP"/>
    </source>
</evidence>
<dbReference type="Proteomes" id="UP000295097">
    <property type="component" value="Unassembled WGS sequence"/>
</dbReference>
<name>A0A4R3NLJ4_9HYPH</name>
<sequence>MRLTTTLSALSALTLMTGIFAQPYAARAEATREENRWIRQEDQAEDSILAISDKIVEALELDIPATMMELDNGLRLVVNEDHSQPLVAVSIWYHVGSKNEPPGKTGFAHLFEHLMFNGSENFNDDFFKATRKIGATDLNGTTSNDRTNYFETVPKNALDSILWLESDRMGHLLEAIDQAKLDEQRAVVKNEMRQGENEPYGKAFDLTFTAGVPYGHPYQHPVIGSVEDLDAATLEDVKAWFRDYYGPSNAVIVLSGDITPEDARQRVEKYFGNIPAGKPVAAIKQWPVKMNASIREVIEDEVSHPRLFEVWNAPAYTDEDVAYLKVLARILGEGKNSRLYKRLVVEDALATDVSAFVYARELGSQFQIDVTVKTDADRDRVEEIVDEELTLLNTFGPTDEELAYVRSSELSTLARYLDDLWFKADLLNESVTFYGHPDGWQQEVSAFKSADSGDIKRVGQTWLTGPNYTLWALPFGDHSVSGKEADRSAMPMPEGMVTARFPEIERATLENGLELVVAHRDGAPIVDFTMLFETGPEASWKQTLPGTGQAAVKLLANGTDNMSREEINQTLGLLGANLETDGSDSQSQISLSAMKSGVAESLAVYADVIMHPSFPPDEIARIRALALDELAQVKDDPFDAVNRLTPAAVLGHANPYGRLATEASIEGTDRSAIEQFHDTWYRPNNAKLIVTGDTNLSEVQPLVEEAFRTWSNQPVPDIIVPEEANPAKAMVYLVDRPGAVQSMIRATVTAPAFSEKDEEARIIFNSVIGGDFVSRVNMKLREEKGWSYGAWSGFGGPEGGRLFSTTAPVQSDKTADAMSEMAAILQGVISDQPVADNEVKEAREQEILSLPGLWSSNQGISNYIAYRLQNDLPDDFYDDYAEKLAGVATSAVNKAAQAMLGDKPLTWIVIGDRAKIEDDIEALELGDLHIIDADGNPVQ</sequence>
<evidence type="ECO:0000259" key="5">
    <source>
        <dbReference type="Pfam" id="PF05193"/>
    </source>
</evidence>
<dbReference type="GO" id="GO:0046872">
    <property type="term" value="F:metal ion binding"/>
    <property type="evidence" value="ECO:0007669"/>
    <property type="project" value="InterPro"/>
</dbReference>
<dbReference type="SUPFAM" id="SSF63411">
    <property type="entry name" value="LuxS/MPP-like metallohydrolase"/>
    <property type="match status" value="4"/>
</dbReference>
<dbReference type="InterPro" id="IPR011249">
    <property type="entry name" value="Metalloenz_LuxS/M16"/>
</dbReference>
<feature type="domain" description="Peptidase M16 N-terminal" evidence="4">
    <location>
        <begin position="544"/>
        <end position="645"/>
    </location>
</feature>
<feature type="domain" description="Peptidase M16 C-terminal" evidence="5">
    <location>
        <begin position="232"/>
        <end position="407"/>
    </location>
</feature>
<dbReference type="PANTHER" id="PTHR11851:SF49">
    <property type="entry name" value="MITOCHONDRIAL-PROCESSING PEPTIDASE SUBUNIT ALPHA"/>
    <property type="match status" value="1"/>
</dbReference>
<evidence type="ECO:0000256" key="2">
    <source>
        <dbReference type="ARBA" id="ARBA00023049"/>
    </source>
</evidence>
<comment type="similarity">
    <text evidence="1">Belongs to the peptidase M16 family.</text>
</comment>
<comment type="caution">
    <text evidence="6">The sequence shown here is derived from an EMBL/GenBank/DDBJ whole genome shotgun (WGS) entry which is preliminary data.</text>
</comment>
<dbReference type="AlphaFoldDB" id="A0A4R3NLJ4"/>
<keyword evidence="2" id="KW-0482">Metalloprotease</keyword>
<dbReference type="OrthoDB" id="9811314at2"/>
<evidence type="ECO:0000313" key="6">
    <source>
        <dbReference type="EMBL" id="TCT36181.1"/>
    </source>
</evidence>
<feature type="domain" description="Peptidase M16 N-terminal" evidence="4">
    <location>
        <begin position="77"/>
        <end position="199"/>
    </location>
</feature>
<dbReference type="EMBL" id="SMAR01000023">
    <property type="protein sequence ID" value="TCT36181.1"/>
    <property type="molecule type" value="Genomic_DNA"/>
</dbReference>
<dbReference type="GO" id="GO:0008237">
    <property type="term" value="F:metallopeptidase activity"/>
    <property type="evidence" value="ECO:0007669"/>
    <property type="project" value="UniProtKB-KW"/>
</dbReference>
<keyword evidence="2" id="KW-0378">Hydrolase</keyword>
<proteinExistence type="inferred from homology"/>
<dbReference type="PANTHER" id="PTHR11851">
    <property type="entry name" value="METALLOPROTEASE"/>
    <property type="match status" value="1"/>
</dbReference>
<dbReference type="InterPro" id="IPR050361">
    <property type="entry name" value="MPP/UQCRC_Complex"/>
</dbReference>